<dbReference type="EMBL" id="OBMT01000008">
    <property type="protein sequence ID" value="SOC10883.1"/>
    <property type="molecule type" value="Genomic_DNA"/>
</dbReference>
<organism evidence="2 3">
    <name type="scientific">Rhodobacter maris</name>
    <dbReference type="NCBI Taxonomy" id="446682"/>
    <lineage>
        <taxon>Bacteria</taxon>
        <taxon>Pseudomonadati</taxon>
        <taxon>Pseudomonadota</taxon>
        <taxon>Alphaproteobacteria</taxon>
        <taxon>Rhodobacterales</taxon>
        <taxon>Rhodobacter group</taxon>
        <taxon>Rhodobacter</taxon>
    </lineage>
</organism>
<feature type="chain" id="PRO_5012131450" description="Cytochrome c domain-containing protein" evidence="1">
    <location>
        <begin position="25"/>
        <end position="558"/>
    </location>
</feature>
<evidence type="ECO:0000256" key="1">
    <source>
        <dbReference type="SAM" id="SignalP"/>
    </source>
</evidence>
<dbReference type="Proteomes" id="UP000219111">
    <property type="component" value="Unassembled WGS sequence"/>
</dbReference>
<name>A0A285SS98_9RHOB</name>
<keyword evidence="1" id="KW-0732">Signal</keyword>
<protein>
    <recommendedName>
        <fullName evidence="4">Cytochrome c domain-containing protein</fullName>
    </recommendedName>
</protein>
<feature type="signal peptide" evidence="1">
    <location>
        <begin position="1"/>
        <end position="24"/>
    </location>
</feature>
<dbReference type="RefSeq" id="WP_217991895.1">
    <property type="nucleotide sequence ID" value="NZ_OBMT01000008.1"/>
</dbReference>
<evidence type="ECO:0000313" key="2">
    <source>
        <dbReference type="EMBL" id="SOC10883.1"/>
    </source>
</evidence>
<evidence type="ECO:0008006" key="4">
    <source>
        <dbReference type="Google" id="ProtNLM"/>
    </source>
</evidence>
<dbReference type="AlphaFoldDB" id="A0A285SS98"/>
<proteinExistence type="predicted"/>
<sequence>MPHPAARMGLVFLVLAGLALPAGAESPVVDLKTTVLKNRTAYIPPQCYTKTEDAAGAVHNPCFTCHAESRAPHFINDDDLQTAYSLPGPALKNPWTNLFVDRRAEVAKVSDDEILAYIRTGNYLDENGQNLLAAKLADLPPEWDVNGNGRWDGFTPDVTYNFDADGFDIGADGRMTGWRAFAYYPLNGAFWPTNGATDDVMIRLPAAYRETADGTESRLVYETNLAIVEALIRRAPVPIAPTDETALGVDLDHDGRLAQALFVAFDWAPKEGQNMSWVGLAQSLQAAGSAPLAAGLYPLGTEFLHTVRYIDVEEKSGQIAMAPRLKELRYMRKTRWQTYFDRQEGALAEAKERVDFPDRISLFFGSSEEGVTNGTGWRLQGFIEDAQGDLRPQSFEETVFCIGCHGGVGTNDDDTFAFPRKVPATLGNGGWWHWSQKALYGIPEMIRADGAPEYAHYLQANGAGDELRGNTEVIERYLTETGALRPAPVAGFRADVSRLLYPSPARALALDKAYREIVRDQSFAKGRDATVEVQENVHREVEQDQPTGITKPLAAWYQ</sequence>
<gene>
    <name evidence="2" type="ORF">SAMN05877831_108125</name>
</gene>
<evidence type="ECO:0000313" key="3">
    <source>
        <dbReference type="Proteomes" id="UP000219111"/>
    </source>
</evidence>
<accession>A0A285SS98</accession>
<keyword evidence="3" id="KW-1185">Reference proteome</keyword>
<reference evidence="3" key="1">
    <citation type="submission" date="2017-08" db="EMBL/GenBank/DDBJ databases">
        <authorList>
            <person name="Varghese N."/>
            <person name="Submissions S."/>
        </authorList>
    </citation>
    <scope>NUCLEOTIDE SEQUENCE [LARGE SCALE GENOMIC DNA]</scope>
    <source>
        <strain evidence="3">JA276</strain>
    </source>
</reference>